<evidence type="ECO:0000256" key="1">
    <source>
        <dbReference type="SAM" id="MobiDB-lite"/>
    </source>
</evidence>
<protein>
    <submittedName>
        <fullName evidence="2">Uncharacterized protein</fullName>
    </submittedName>
</protein>
<feature type="region of interest" description="Disordered" evidence="1">
    <location>
        <begin position="48"/>
        <end position="68"/>
    </location>
</feature>
<proteinExistence type="predicted"/>
<name>A0A8C8ZVP0_PROSS</name>
<evidence type="ECO:0000313" key="3">
    <source>
        <dbReference type="Proteomes" id="UP000694414"/>
    </source>
</evidence>
<accession>A0A8C8ZVP0</accession>
<dbReference type="AlphaFoldDB" id="A0A8C8ZVP0"/>
<evidence type="ECO:0000313" key="2">
    <source>
        <dbReference type="Ensembl" id="ENSPSMP00000024531.1"/>
    </source>
</evidence>
<sequence>MTGERTPGSVTLWLHETSHGDTGPRSACVWPALLTGLWRSSLLMSPTWSQGEGRDGTGEPFHNWGLRD</sequence>
<dbReference type="Proteomes" id="UP000694414">
    <property type="component" value="Unplaced"/>
</dbReference>
<dbReference type="Ensembl" id="ENSPSMT00000028459.1">
    <property type="protein sequence ID" value="ENSPSMP00000024531.1"/>
    <property type="gene ID" value="ENSPSMG00000017297.1"/>
</dbReference>
<keyword evidence="3" id="KW-1185">Reference proteome</keyword>
<reference evidence="2" key="1">
    <citation type="submission" date="2025-08" db="UniProtKB">
        <authorList>
            <consortium name="Ensembl"/>
        </authorList>
    </citation>
    <scope>IDENTIFICATION</scope>
</reference>
<reference evidence="2" key="2">
    <citation type="submission" date="2025-09" db="UniProtKB">
        <authorList>
            <consortium name="Ensembl"/>
        </authorList>
    </citation>
    <scope>IDENTIFICATION</scope>
</reference>
<organism evidence="2 3">
    <name type="scientific">Prolemur simus</name>
    <name type="common">Greater bamboo lemur</name>
    <name type="synonym">Hapalemur simus</name>
    <dbReference type="NCBI Taxonomy" id="1328070"/>
    <lineage>
        <taxon>Eukaryota</taxon>
        <taxon>Metazoa</taxon>
        <taxon>Chordata</taxon>
        <taxon>Craniata</taxon>
        <taxon>Vertebrata</taxon>
        <taxon>Euteleostomi</taxon>
        <taxon>Mammalia</taxon>
        <taxon>Eutheria</taxon>
        <taxon>Euarchontoglires</taxon>
        <taxon>Primates</taxon>
        <taxon>Strepsirrhini</taxon>
        <taxon>Lemuriformes</taxon>
        <taxon>Lemuridae</taxon>
        <taxon>Prolemur</taxon>
    </lineage>
</organism>